<keyword evidence="5" id="KW-1185">Reference proteome</keyword>
<feature type="region of interest" description="Disordered" evidence="1">
    <location>
        <begin position="1"/>
        <end position="20"/>
    </location>
</feature>
<protein>
    <submittedName>
        <fullName evidence="4">Pilus assembly protein</fullName>
    </submittedName>
</protein>
<keyword evidence="2" id="KW-0472">Membrane</keyword>
<evidence type="ECO:0000256" key="1">
    <source>
        <dbReference type="SAM" id="MobiDB-lite"/>
    </source>
</evidence>
<dbReference type="Pfam" id="PF07811">
    <property type="entry name" value="TadE"/>
    <property type="match status" value="1"/>
</dbReference>
<evidence type="ECO:0000259" key="3">
    <source>
        <dbReference type="Pfam" id="PF07811"/>
    </source>
</evidence>
<organism evidence="4 5">
    <name type="scientific">Catenulispora yoronensis</name>
    <dbReference type="NCBI Taxonomy" id="450799"/>
    <lineage>
        <taxon>Bacteria</taxon>
        <taxon>Bacillati</taxon>
        <taxon>Actinomycetota</taxon>
        <taxon>Actinomycetes</taxon>
        <taxon>Catenulisporales</taxon>
        <taxon>Catenulisporaceae</taxon>
        <taxon>Catenulispora</taxon>
    </lineage>
</organism>
<feature type="compositionally biased region" description="Acidic residues" evidence="1">
    <location>
        <begin position="1"/>
        <end position="10"/>
    </location>
</feature>
<reference evidence="5" key="1">
    <citation type="journal article" date="2019" name="Int. J. Syst. Evol. Microbiol.">
        <title>The Global Catalogue of Microorganisms (GCM) 10K type strain sequencing project: providing services to taxonomists for standard genome sequencing and annotation.</title>
        <authorList>
            <consortium name="The Broad Institute Genomics Platform"/>
            <consortium name="The Broad Institute Genome Sequencing Center for Infectious Disease"/>
            <person name="Wu L."/>
            <person name="Ma J."/>
        </authorList>
    </citation>
    <scope>NUCLEOTIDE SEQUENCE [LARGE SCALE GENOMIC DNA]</scope>
    <source>
        <strain evidence="5">JCM 16014</strain>
    </source>
</reference>
<name>A0ABP5F3P3_9ACTN</name>
<feature type="domain" description="TadE-like" evidence="3">
    <location>
        <begin position="25"/>
        <end position="67"/>
    </location>
</feature>
<dbReference type="EMBL" id="BAAAQN010000002">
    <property type="protein sequence ID" value="GAA2012822.1"/>
    <property type="molecule type" value="Genomic_DNA"/>
</dbReference>
<sequence length="163" mass="17324">MADDAVETETETGSRGEGRLRDDRGMTAIEFVLLTPLLFLLLMLTVQFALYLFAKQAATAAVQNGARTAREEAAANGCEQATAAWPQHAIEAVTGRAKDLGGQLVVDPVVKTAFTLDPQLNADCKISLVTVSLHSNVPSVFPGFGLTIDVHSGGPLEQPVRHP</sequence>
<evidence type="ECO:0000256" key="2">
    <source>
        <dbReference type="SAM" id="Phobius"/>
    </source>
</evidence>
<comment type="caution">
    <text evidence="4">The sequence shown here is derived from an EMBL/GenBank/DDBJ whole genome shotgun (WGS) entry which is preliminary data.</text>
</comment>
<evidence type="ECO:0000313" key="5">
    <source>
        <dbReference type="Proteomes" id="UP001500751"/>
    </source>
</evidence>
<accession>A0ABP5F3P3</accession>
<dbReference type="InterPro" id="IPR012495">
    <property type="entry name" value="TadE-like_dom"/>
</dbReference>
<gene>
    <name evidence="4" type="ORF">GCM10009839_04190</name>
</gene>
<keyword evidence="2" id="KW-0812">Transmembrane</keyword>
<evidence type="ECO:0000313" key="4">
    <source>
        <dbReference type="EMBL" id="GAA2012822.1"/>
    </source>
</evidence>
<dbReference type="Proteomes" id="UP001500751">
    <property type="component" value="Unassembled WGS sequence"/>
</dbReference>
<keyword evidence="2" id="KW-1133">Transmembrane helix</keyword>
<proteinExistence type="predicted"/>
<dbReference type="RefSeq" id="WP_344663729.1">
    <property type="nucleotide sequence ID" value="NZ_BAAAQN010000002.1"/>
</dbReference>
<feature type="transmembrane region" description="Helical" evidence="2">
    <location>
        <begin position="31"/>
        <end position="54"/>
    </location>
</feature>